<organism evidence="3 4">
    <name type="scientific">Adhaeretor mobilis</name>
    <dbReference type="NCBI Taxonomy" id="1930276"/>
    <lineage>
        <taxon>Bacteria</taxon>
        <taxon>Pseudomonadati</taxon>
        <taxon>Planctomycetota</taxon>
        <taxon>Planctomycetia</taxon>
        <taxon>Pirellulales</taxon>
        <taxon>Lacipirellulaceae</taxon>
        <taxon>Adhaeretor</taxon>
    </lineage>
</organism>
<evidence type="ECO:0000256" key="2">
    <source>
        <dbReference type="SAM" id="SignalP"/>
    </source>
</evidence>
<gene>
    <name evidence="3" type="ORF">HG15A2_49080</name>
</gene>
<dbReference type="AlphaFoldDB" id="A0A517N347"/>
<evidence type="ECO:0000256" key="1">
    <source>
        <dbReference type="SAM" id="MobiDB-lite"/>
    </source>
</evidence>
<dbReference type="OrthoDB" id="242570at2"/>
<sequence length="630" mass="70886" precursor="true">MPSFLQGASTCAILAMLIFSSHNSFAEEEVGLGTGFSTEVTGESFRKKPAEHEAAKAENKESKVKPGLGSDFSTDVKPQYGSEQLQELYKKRKLFTSRSYKEVRAISAERFRQTNAELLQEQLSTTTQTWLAEHTETAENLFTAIDGQHDDVARVLDLFDQLCTKSTEQVAEHADLAIAVALVWDKPRGAVYTYAHHQKRAKAEMPTGLVGPLENFQHLVGSSGGRFLPWEFLVYAVNHPTPMKERTWAVENYAHRTGNFGKSYQDVPYDQTMLKSGSEVAKLNGHSYDLPSIRQFGGVCAHQADFASRVGKSLGIPAAYVRGENVFNDYHAWLCWVELTAPPTADRISFALKSSGRYRGDKYYVGQLNDPHTGEQITDREMERQLQTAGLNATAKRQADLVMRAFPELSHSLELSPRDQLLFLSKVTQLCPGNTQAWRDMAKLSVDGKIDDKNTKLMRKQLSVLFNTFRNVPDFTWEVFDDFIAYEKDPKKRLKAYDQLTGVYVAADRPDLASLARLKQADLFLEIEEPIEAAKSLAATTAAVAQDGRYAPLMLARMREIAEPIEGGPEFIDTFWPKYLLAIPPRRGNELSKYFVKMHEEAVKWYSSRENQAAVDQINNRLDAVRRGRG</sequence>
<evidence type="ECO:0008006" key="5">
    <source>
        <dbReference type="Google" id="ProtNLM"/>
    </source>
</evidence>
<dbReference type="KEGG" id="amob:HG15A2_49080"/>
<protein>
    <recommendedName>
        <fullName evidence="5">Secreted protein</fullName>
    </recommendedName>
</protein>
<dbReference type="EMBL" id="CP036263">
    <property type="protein sequence ID" value="QDT01561.1"/>
    <property type="molecule type" value="Genomic_DNA"/>
</dbReference>
<name>A0A517N347_9BACT</name>
<keyword evidence="2" id="KW-0732">Signal</keyword>
<feature type="compositionally biased region" description="Basic and acidic residues" evidence="1">
    <location>
        <begin position="54"/>
        <end position="64"/>
    </location>
</feature>
<proteinExistence type="predicted"/>
<feature type="region of interest" description="Disordered" evidence="1">
    <location>
        <begin position="54"/>
        <end position="76"/>
    </location>
</feature>
<keyword evidence="4" id="KW-1185">Reference proteome</keyword>
<dbReference type="Proteomes" id="UP000319852">
    <property type="component" value="Chromosome"/>
</dbReference>
<feature type="signal peptide" evidence="2">
    <location>
        <begin position="1"/>
        <end position="26"/>
    </location>
</feature>
<feature type="chain" id="PRO_5022126565" description="Secreted protein" evidence="2">
    <location>
        <begin position="27"/>
        <end position="630"/>
    </location>
</feature>
<dbReference type="RefSeq" id="WP_145063767.1">
    <property type="nucleotide sequence ID" value="NZ_CP036263.1"/>
</dbReference>
<evidence type="ECO:0000313" key="4">
    <source>
        <dbReference type="Proteomes" id="UP000319852"/>
    </source>
</evidence>
<evidence type="ECO:0000313" key="3">
    <source>
        <dbReference type="EMBL" id="QDT01561.1"/>
    </source>
</evidence>
<reference evidence="3 4" key="1">
    <citation type="submission" date="2019-02" db="EMBL/GenBank/DDBJ databases">
        <title>Deep-cultivation of Planctomycetes and their phenomic and genomic characterization uncovers novel biology.</title>
        <authorList>
            <person name="Wiegand S."/>
            <person name="Jogler M."/>
            <person name="Boedeker C."/>
            <person name="Pinto D."/>
            <person name="Vollmers J."/>
            <person name="Rivas-Marin E."/>
            <person name="Kohn T."/>
            <person name="Peeters S.H."/>
            <person name="Heuer A."/>
            <person name="Rast P."/>
            <person name="Oberbeckmann S."/>
            <person name="Bunk B."/>
            <person name="Jeske O."/>
            <person name="Meyerdierks A."/>
            <person name="Storesund J.E."/>
            <person name="Kallscheuer N."/>
            <person name="Luecker S."/>
            <person name="Lage O.M."/>
            <person name="Pohl T."/>
            <person name="Merkel B.J."/>
            <person name="Hornburger P."/>
            <person name="Mueller R.-W."/>
            <person name="Bruemmer F."/>
            <person name="Labrenz M."/>
            <person name="Spormann A.M."/>
            <person name="Op den Camp H."/>
            <person name="Overmann J."/>
            <person name="Amann R."/>
            <person name="Jetten M.S.M."/>
            <person name="Mascher T."/>
            <person name="Medema M.H."/>
            <person name="Devos D.P."/>
            <person name="Kaster A.-K."/>
            <person name="Ovreas L."/>
            <person name="Rohde M."/>
            <person name="Galperin M.Y."/>
            <person name="Jogler C."/>
        </authorList>
    </citation>
    <scope>NUCLEOTIDE SEQUENCE [LARGE SCALE GENOMIC DNA]</scope>
    <source>
        <strain evidence="3 4">HG15A2</strain>
    </source>
</reference>
<accession>A0A517N347</accession>